<dbReference type="RefSeq" id="WP_145375305.1">
    <property type="nucleotide sequence ID" value="NZ_CP036276.1"/>
</dbReference>
<dbReference type="PANTHER" id="PTHR43794:SF11">
    <property type="entry name" value="AMIDOHYDROLASE-RELATED DOMAIN-CONTAINING PROTEIN"/>
    <property type="match status" value="1"/>
</dbReference>
<evidence type="ECO:0000313" key="4">
    <source>
        <dbReference type="Proteomes" id="UP000319383"/>
    </source>
</evidence>
<protein>
    <submittedName>
        <fullName evidence="3">Aminodeoxyfutalosine deaminase</fullName>
        <ecNumber evidence="3">3.5.4.-</ecNumber>
    </submittedName>
</protein>
<dbReference type="PANTHER" id="PTHR43794">
    <property type="entry name" value="AMINOHYDROLASE SSNA-RELATED"/>
    <property type="match status" value="1"/>
</dbReference>
<reference evidence="3 4" key="1">
    <citation type="submission" date="2019-02" db="EMBL/GenBank/DDBJ databases">
        <title>Deep-cultivation of Planctomycetes and their phenomic and genomic characterization uncovers novel biology.</title>
        <authorList>
            <person name="Wiegand S."/>
            <person name="Jogler M."/>
            <person name="Boedeker C."/>
            <person name="Pinto D."/>
            <person name="Vollmers J."/>
            <person name="Rivas-Marin E."/>
            <person name="Kohn T."/>
            <person name="Peeters S.H."/>
            <person name="Heuer A."/>
            <person name="Rast P."/>
            <person name="Oberbeckmann S."/>
            <person name="Bunk B."/>
            <person name="Jeske O."/>
            <person name="Meyerdierks A."/>
            <person name="Storesund J.E."/>
            <person name="Kallscheuer N."/>
            <person name="Luecker S."/>
            <person name="Lage O.M."/>
            <person name="Pohl T."/>
            <person name="Merkel B.J."/>
            <person name="Hornburger P."/>
            <person name="Mueller R.-W."/>
            <person name="Bruemmer F."/>
            <person name="Labrenz M."/>
            <person name="Spormann A.M."/>
            <person name="Op den Camp H."/>
            <person name="Overmann J."/>
            <person name="Amann R."/>
            <person name="Jetten M.S.M."/>
            <person name="Mascher T."/>
            <person name="Medema M.H."/>
            <person name="Devos D.P."/>
            <person name="Kaster A.-K."/>
            <person name="Ovreas L."/>
            <person name="Rohde M."/>
            <person name="Galperin M.Y."/>
            <person name="Jogler C."/>
        </authorList>
    </citation>
    <scope>NUCLEOTIDE SEQUENCE [LARGE SCALE GENOMIC DNA]</scope>
    <source>
        <strain evidence="3 4">Mal52</strain>
    </source>
</reference>
<gene>
    <name evidence="3" type="ORF">Mal52_16530</name>
</gene>
<dbReference type="EMBL" id="CP036276">
    <property type="protein sequence ID" value="QDU43181.1"/>
    <property type="molecule type" value="Genomic_DNA"/>
</dbReference>
<accession>A0A517ZL19</accession>
<name>A0A517ZL19_9PLAN</name>
<dbReference type="InterPro" id="IPR050287">
    <property type="entry name" value="MTA/SAH_deaminase"/>
</dbReference>
<dbReference type="EC" id="3.5.4.-" evidence="3"/>
<dbReference type="InterPro" id="IPR011059">
    <property type="entry name" value="Metal-dep_hydrolase_composite"/>
</dbReference>
<evidence type="ECO:0000259" key="2">
    <source>
        <dbReference type="Pfam" id="PF01979"/>
    </source>
</evidence>
<dbReference type="Gene3D" id="3.20.20.140">
    <property type="entry name" value="Metal-dependent hydrolases"/>
    <property type="match status" value="1"/>
</dbReference>
<evidence type="ECO:0000256" key="1">
    <source>
        <dbReference type="ARBA" id="ARBA00022801"/>
    </source>
</evidence>
<dbReference type="SUPFAM" id="SSF51556">
    <property type="entry name" value="Metallo-dependent hydrolases"/>
    <property type="match status" value="1"/>
</dbReference>
<dbReference type="InterPro" id="IPR032466">
    <property type="entry name" value="Metal_Hydrolase"/>
</dbReference>
<organism evidence="3 4">
    <name type="scientific">Symmachiella dynata</name>
    <dbReference type="NCBI Taxonomy" id="2527995"/>
    <lineage>
        <taxon>Bacteria</taxon>
        <taxon>Pseudomonadati</taxon>
        <taxon>Planctomycetota</taxon>
        <taxon>Planctomycetia</taxon>
        <taxon>Planctomycetales</taxon>
        <taxon>Planctomycetaceae</taxon>
        <taxon>Symmachiella</taxon>
    </lineage>
</organism>
<dbReference type="AlphaFoldDB" id="A0A517ZL19"/>
<dbReference type="InterPro" id="IPR006680">
    <property type="entry name" value="Amidohydro-rel"/>
</dbReference>
<dbReference type="KEGG" id="sdyn:Mal52_16530"/>
<sequence length="397" mass="42944">MNQRQTYRARWVFPGDGPPLERGVIEIEAGQIAAVHNRADSAAHDLGDVAIVPGLINAHTHLEFSDLSQPIAPAKPFTDWIRALVANQRSRDASTSAVAAGKREAERTGTTLLGEIASPGWEAVEFFPPAARVVVFQEILGLAAAQHDPQLALAREHLQQLQQDRLIYGLSPHAPYSVRPPLYTALVQLAVEHQCPLAVHLAETRAELELLSSGSGEFVDMLCEFGVWDPTAIPAGSRPLDYLRPLADVEHALAIHGNYLDDEEIAFLSAHPNITVVYCPRTHAYFGHSPHPWQRLVQAGASVAIGTDSRGSNPDLNLWRELQFLRQTFPDVDLAELLALGTINGARALGLDGEIGTLRSGKSADMAVVALNGAADELFAPETEVTATMCGGAWITR</sequence>
<feature type="domain" description="Amidohydrolase-related" evidence="2">
    <location>
        <begin position="51"/>
        <end position="394"/>
    </location>
</feature>
<keyword evidence="4" id="KW-1185">Reference proteome</keyword>
<dbReference type="Pfam" id="PF01979">
    <property type="entry name" value="Amidohydro_1"/>
    <property type="match status" value="1"/>
</dbReference>
<dbReference type="Proteomes" id="UP000319383">
    <property type="component" value="Chromosome"/>
</dbReference>
<keyword evidence="1 3" id="KW-0378">Hydrolase</keyword>
<evidence type="ECO:0000313" key="3">
    <source>
        <dbReference type="EMBL" id="QDU43181.1"/>
    </source>
</evidence>
<proteinExistence type="predicted"/>
<dbReference type="SUPFAM" id="SSF51338">
    <property type="entry name" value="Composite domain of metallo-dependent hydrolases"/>
    <property type="match status" value="1"/>
</dbReference>
<dbReference type="GO" id="GO:0016810">
    <property type="term" value="F:hydrolase activity, acting on carbon-nitrogen (but not peptide) bonds"/>
    <property type="evidence" value="ECO:0007669"/>
    <property type="project" value="InterPro"/>
</dbReference>